<feature type="domain" description="NAD(P)-binding" evidence="8">
    <location>
        <begin position="3"/>
        <end position="323"/>
    </location>
</feature>
<evidence type="ECO:0000256" key="5">
    <source>
        <dbReference type="ARBA" id="ARBA00023027"/>
    </source>
</evidence>
<evidence type="ECO:0000256" key="2">
    <source>
        <dbReference type="ARBA" id="ARBA00001911"/>
    </source>
</evidence>
<dbReference type="AlphaFoldDB" id="A4G494"/>
<dbReference type="PANTHER" id="PTHR43000">
    <property type="entry name" value="DTDP-D-GLUCOSE 4,6-DEHYDRATASE-RELATED"/>
    <property type="match status" value="1"/>
</dbReference>
<sequence length="367" mass="41237">MILVTGGAGFIGSNFVLDWLAQSDEPVVNVDKLTYAGNPNNLASLRDDTRHIFVHADICDSDKMQELLSTYKPTAIVHFAAESHVDRSIHGPAEFVRTNINGTFSLLEAARTYWPQLTSAEKEQFRFLHVSTDEVYGTLGPDDAPFSETTAYAPNSPYSASKAASDHLVRSYHHTYGLPTLTTNCSNNYGPYHFPEKLIPLIIANALAGKPLPIYGDGQQIRDWLYVGDHCTAIRRVLQAGKPGETYNIGGWNEKANLDVVNTLCDMLDALQPNGAGSSYRKQITYVADRPGHDRRYAIDARKIERELGWKPAETFDSGIRKTVQWYLENQAWVRDVQSGDYMKWLEKNYQQRNAASELFNKVQEKI</sequence>
<organism evidence="9 10">
    <name type="scientific">Herminiimonas arsenicoxydans</name>
    <dbReference type="NCBI Taxonomy" id="204773"/>
    <lineage>
        <taxon>Bacteria</taxon>
        <taxon>Pseudomonadati</taxon>
        <taxon>Pseudomonadota</taxon>
        <taxon>Betaproteobacteria</taxon>
        <taxon>Burkholderiales</taxon>
        <taxon>Oxalobacteraceae</taxon>
        <taxon>Herminiimonas</taxon>
    </lineage>
</organism>
<evidence type="ECO:0000256" key="4">
    <source>
        <dbReference type="ARBA" id="ARBA00011990"/>
    </source>
</evidence>
<dbReference type="Proteomes" id="UP000006697">
    <property type="component" value="Chromosome"/>
</dbReference>
<dbReference type="HOGENOM" id="CLU_007383_1_14_4"/>
<comment type="similarity">
    <text evidence="3 7">Belongs to the NAD(P)-dependent epimerase/dehydratase family. dTDP-glucose dehydratase subfamily.</text>
</comment>
<dbReference type="CDD" id="cd05246">
    <property type="entry name" value="dTDP_GD_SDR_e"/>
    <property type="match status" value="1"/>
</dbReference>
<evidence type="ECO:0000256" key="3">
    <source>
        <dbReference type="ARBA" id="ARBA00008178"/>
    </source>
</evidence>
<dbReference type="InterPro" id="IPR020904">
    <property type="entry name" value="Sc_DH/Rdtase_CS"/>
</dbReference>
<dbReference type="InterPro" id="IPR005888">
    <property type="entry name" value="dTDP_Gluc_deHydtase"/>
</dbReference>
<keyword evidence="5" id="KW-0520">NAD</keyword>
<dbReference type="GO" id="GO:0009225">
    <property type="term" value="P:nucleotide-sugar metabolic process"/>
    <property type="evidence" value="ECO:0007669"/>
    <property type="project" value="InterPro"/>
</dbReference>
<dbReference type="GO" id="GO:0008460">
    <property type="term" value="F:dTDP-glucose 4,6-dehydratase activity"/>
    <property type="evidence" value="ECO:0007669"/>
    <property type="project" value="UniProtKB-EC"/>
</dbReference>
<dbReference type="Gene3D" id="3.40.50.720">
    <property type="entry name" value="NAD(P)-binding Rossmann-like Domain"/>
    <property type="match status" value="1"/>
</dbReference>
<gene>
    <name evidence="9" type="primary">rfbB</name>
    <name evidence="9" type="ordered locus">HEAR1152</name>
</gene>
<dbReference type="NCBIfam" id="TIGR01181">
    <property type="entry name" value="dTDP_gluc_dehyt"/>
    <property type="match status" value="1"/>
</dbReference>
<dbReference type="OrthoDB" id="9803010at2"/>
<dbReference type="KEGG" id="har:HEAR1152"/>
<dbReference type="Gene3D" id="3.90.25.10">
    <property type="entry name" value="UDP-galactose 4-epimerase, domain 1"/>
    <property type="match status" value="1"/>
</dbReference>
<evidence type="ECO:0000256" key="6">
    <source>
        <dbReference type="ARBA" id="ARBA00023239"/>
    </source>
</evidence>
<dbReference type="EMBL" id="CU207211">
    <property type="protein sequence ID" value="CAL61331.1"/>
    <property type="molecule type" value="Genomic_DNA"/>
</dbReference>
<dbReference type="EC" id="4.2.1.46" evidence="4 7"/>
<evidence type="ECO:0000259" key="8">
    <source>
        <dbReference type="Pfam" id="PF16363"/>
    </source>
</evidence>
<keyword evidence="6 7" id="KW-0456">Lyase</keyword>
<reference evidence="9 10" key="1">
    <citation type="journal article" date="2007" name="PLoS Genet.">
        <title>A tale of two oxidation states: bacterial colonization of arsenic-rich environments.</title>
        <authorList>
            <person name="Muller D."/>
            <person name="Medigue C."/>
            <person name="Koechler S."/>
            <person name="Barbe V."/>
            <person name="Barakat M."/>
            <person name="Talla E."/>
            <person name="Bonnefoy V."/>
            <person name="Krin E."/>
            <person name="Arsene-Ploetze F."/>
            <person name="Carapito C."/>
            <person name="Chandler M."/>
            <person name="Cournoyer B."/>
            <person name="Cruveiller S."/>
            <person name="Dossat C."/>
            <person name="Duval S."/>
            <person name="Heymann M."/>
            <person name="Leize E."/>
            <person name="Lieutaud A."/>
            <person name="Lievremont D."/>
            <person name="Makita Y."/>
            <person name="Mangenot S."/>
            <person name="Nitschke W."/>
            <person name="Ortet P."/>
            <person name="Perdrial N."/>
            <person name="Schoepp B."/>
            <person name="Siguier N."/>
            <person name="Simeonova D.D."/>
            <person name="Rouy Z."/>
            <person name="Segurens B."/>
            <person name="Turlin E."/>
            <person name="Vallenet D."/>
            <person name="Van Dorsselaer A."/>
            <person name="Weiss S."/>
            <person name="Weissenbach J."/>
            <person name="Lett M.C."/>
            <person name="Danchin A."/>
            <person name="Bertin P.N."/>
        </authorList>
    </citation>
    <scope>NUCLEOTIDE SEQUENCE [LARGE SCALE GENOMIC DNA]</scope>
    <source>
        <strain evidence="10">ULPAs1</strain>
    </source>
</reference>
<dbReference type="SUPFAM" id="SSF51735">
    <property type="entry name" value="NAD(P)-binding Rossmann-fold domains"/>
    <property type="match status" value="1"/>
</dbReference>
<name>A4G494_HERAR</name>
<evidence type="ECO:0000313" key="9">
    <source>
        <dbReference type="EMBL" id="CAL61331.1"/>
    </source>
</evidence>
<dbReference type="Pfam" id="PF16363">
    <property type="entry name" value="GDP_Man_Dehyd"/>
    <property type="match status" value="1"/>
</dbReference>
<evidence type="ECO:0000256" key="7">
    <source>
        <dbReference type="RuleBase" id="RU004473"/>
    </source>
</evidence>
<dbReference type="InterPro" id="IPR016040">
    <property type="entry name" value="NAD(P)-bd_dom"/>
</dbReference>
<dbReference type="PROSITE" id="PS00061">
    <property type="entry name" value="ADH_SHORT"/>
    <property type="match status" value="1"/>
</dbReference>
<protein>
    <recommendedName>
        <fullName evidence="4 7">dTDP-glucose 4,6-dehydratase</fullName>
        <ecNumber evidence="4 7">4.2.1.46</ecNumber>
    </recommendedName>
</protein>
<evidence type="ECO:0000313" key="10">
    <source>
        <dbReference type="Proteomes" id="UP000006697"/>
    </source>
</evidence>
<evidence type="ECO:0000256" key="1">
    <source>
        <dbReference type="ARBA" id="ARBA00001539"/>
    </source>
</evidence>
<comment type="catalytic activity">
    <reaction evidence="1 7">
        <text>dTDP-alpha-D-glucose = dTDP-4-dehydro-6-deoxy-alpha-D-glucose + H2O</text>
        <dbReference type="Rhea" id="RHEA:17221"/>
        <dbReference type="ChEBI" id="CHEBI:15377"/>
        <dbReference type="ChEBI" id="CHEBI:57477"/>
        <dbReference type="ChEBI" id="CHEBI:57649"/>
        <dbReference type="EC" id="4.2.1.46"/>
    </reaction>
</comment>
<dbReference type="STRING" id="204773.HEAR1152"/>
<accession>A4G494</accession>
<dbReference type="eggNOG" id="COG1088">
    <property type="taxonomic scope" value="Bacteria"/>
</dbReference>
<keyword evidence="10" id="KW-1185">Reference proteome</keyword>
<proteinExistence type="inferred from homology"/>
<comment type="cofactor">
    <cofactor evidence="2 7">
        <name>NAD(+)</name>
        <dbReference type="ChEBI" id="CHEBI:57540"/>
    </cofactor>
</comment>
<dbReference type="InterPro" id="IPR036291">
    <property type="entry name" value="NAD(P)-bd_dom_sf"/>
</dbReference>